<evidence type="ECO:0000256" key="3">
    <source>
        <dbReference type="ARBA" id="ARBA00004632"/>
    </source>
</evidence>
<comment type="catalytic activity">
    <reaction evidence="20">
        <text>hexadecanoyl-CoA + H2O = hexadecanoate + CoA + H(+)</text>
        <dbReference type="Rhea" id="RHEA:16645"/>
        <dbReference type="ChEBI" id="CHEBI:7896"/>
        <dbReference type="ChEBI" id="CHEBI:15377"/>
        <dbReference type="ChEBI" id="CHEBI:15378"/>
        <dbReference type="ChEBI" id="CHEBI:57287"/>
        <dbReference type="ChEBI" id="CHEBI:57379"/>
        <dbReference type="EC" id="3.1.2.2"/>
    </reaction>
    <physiologicalReaction direction="left-to-right" evidence="20">
        <dbReference type="Rhea" id="RHEA:16646"/>
    </physiologicalReaction>
</comment>
<dbReference type="Proteomes" id="UP001199296">
    <property type="component" value="Unassembled WGS sequence"/>
</dbReference>
<evidence type="ECO:0000256" key="2">
    <source>
        <dbReference type="ARBA" id="ARBA00004496"/>
    </source>
</evidence>
<comment type="subcellular location">
    <subcellularLocation>
        <location evidence="3">Cell projection</location>
        <location evidence="3">Ruffle membrane</location>
    </subcellularLocation>
    <subcellularLocation>
        <location evidence="2">Cytoplasm</location>
    </subcellularLocation>
    <subcellularLocation>
        <location evidence="1">Membrane</location>
        <topology evidence="1">Peripheral membrane protein</topology>
    </subcellularLocation>
</comment>
<dbReference type="GO" id="GO:0006631">
    <property type="term" value="P:fatty acid metabolic process"/>
    <property type="evidence" value="ECO:0007669"/>
    <property type="project" value="UniProtKB-KW"/>
</dbReference>
<evidence type="ECO:0000256" key="15">
    <source>
        <dbReference type="ARBA" id="ARBA00038456"/>
    </source>
</evidence>
<evidence type="ECO:0000256" key="22">
    <source>
        <dbReference type="ARBA" id="ARBA00048074"/>
    </source>
</evidence>
<evidence type="ECO:0000256" key="8">
    <source>
        <dbReference type="ARBA" id="ARBA00022832"/>
    </source>
</evidence>
<evidence type="ECO:0000256" key="12">
    <source>
        <dbReference type="ARBA" id="ARBA00023273"/>
    </source>
</evidence>
<dbReference type="Gene3D" id="3.10.129.10">
    <property type="entry name" value="Hotdog Thioesterase"/>
    <property type="match status" value="1"/>
</dbReference>
<evidence type="ECO:0000256" key="14">
    <source>
        <dbReference type="ARBA" id="ARBA00037002"/>
    </source>
</evidence>
<keyword evidence="12" id="KW-0966">Cell projection</keyword>
<dbReference type="InterPro" id="IPR029069">
    <property type="entry name" value="HotDog_dom_sf"/>
</dbReference>
<dbReference type="GO" id="GO:0005737">
    <property type="term" value="C:cytoplasm"/>
    <property type="evidence" value="ECO:0007669"/>
    <property type="project" value="UniProtKB-SubCell"/>
</dbReference>
<dbReference type="GO" id="GO:0016020">
    <property type="term" value="C:membrane"/>
    <property type="evidence" value="ECO:0007669"/>
    <property type="project" value="UniProtKB-SubCell"/>
</dbReference>
<name>A0AAW4WZ56_9FIRM</name>
<evidence type="ECO:0000256" key="23">
    <source>
        <dbReference type="ARBA" id="ARBA00048180"/>
    </source>
</evidence>
<dbReference type="InterPro" id="IPR052365">
    <property type="entry name" value="THEM4/THEM5_acyl-CoA_thioest"/>
</dbReference>
<organism evidence="25 26">
    <name type="scientific">Halanaerobium polyolivorans</name>
    <dbReference type="NCBI Taxonomy" id="2886943"/>
    <lineage>
        <taxon>Bacteria</taxon>
        <taxon>Bacillati</taxon>
        <taxon>Bacillota</taxon>
        <taxon>Clostridia</taxon>
        <taxon>Halanaerobiales</taxon>
        <taxon>Halanaerobiaceae</taxon>
        <taxon>Halanaerobium</taxon>
    </lineage>
</organism>
<evidence type="ECO:0000256" key="11">
    <source>
        <dbReference type="ARBA" id="ARBA00023136"/>
    </source>
</evidence>
<keyword evidence="8" id="KW-0276">Fatty acid metabolism</keyword>
<evidence type="ECO:0000259" key="24">
    <source>
        <dbReference type="Pfam" id="PF03061"/>
    </source>
</evidence>
<evidence type="ECO:0000256" key="13">
    <source>
        <dbReference type="ARBA" id="ARBA00035852"/>
    </source>
</evidence>
<evidence type="ECO:0000256" key="4">
    <source>
        <dbReference type="ARBA" id="ARBA00022475"/>
    </source>
</evidence>
<evidence type="ECO:0000256" key="21">
    <source>
        <dbReference type="ARBA" id="ARBA00047969"/>
    </source>
</evidence>
<keyword evidence="11" id="KW-0472">Membrane</keyword>
<comment type="caution">
    <text evidence="25">The sequence shown here is derived from an EMBL/GenBank/DDBJ whole genome shotgun (WGS) entry which is preliminary data.</text>
</comment>
<evidence type="ECO:0000256" key="1">
    <source>
        <dbReference type="ARBA" id="ARBA00004170"/>
    </source>
</evidence>
<reference evidence="25 26" key="1">
    <citation type="submission" date="2021-10" db="EMBL/GenBank/DDBJ databases">
        <authorList>
            <person name="Grouzdev D.S."/>
            <person name="Pantiukh K.S."/>
            <person name="Krutkina M.S."/>
        </authorList>
    </citation>
    <scope>NUCLEOTIDE SEQUENCE [LARGE SCALE GENOMIC DNA]</scope>
    <source>
        <strain evidence="25 26">Z-7514</strain>
    </source>
</reference>
<keyword evidence="26" id="KW-1185">Reference proteome</keyword>
<dbReference type="EMBL" id="JAJFAT010000004">
    <property type="protein sequence ID" value="MCC3144427.1"/>
    <property type="molecule type" value="Genomic_DNA"/>
</dbReference>
<comment type="similarity">
    <text evidence="15">Belongs to the THEM4/THEM5 thioesterase family.</text>
</comment>
<comment type="catalytic activity">
    <reaction evidence="19">
        <text>octanoyl-CoA + H2O = octanoate + CoA + H(+)</text>
        <dbReference type="Rhea" id="RHEA:30143"/>
        <dbReference type="ChEBI" id="CHEBI:15377"/>
        <dbReference type="ChEBI" id="CHEBI:15378"/>
        <dbReference type="ChEBI" id="CHEBI:25646"/>
        <dbReference type="ChEBI" id="CHEBI:57287"/>
        <dbReference type="ChEBI" id="CHEBI:57386"/>
    </reaction>
    <physiologicalReaction direction="left-to-right" evidence="19">
        <dbReference type="Rhea" id="RHEA:30144"/>
    </physiologicalReaction>
</comment>
<keyword evidence="7" id="KW-0378">Hydrolase</keyword>
<dbReference type="InterPro" id="IPR003736">
    <property type="entry name" value="PAAI_dom"/>
</dbReference>
<dbReference type="RefSeq" id="WP_229344192.1">
    <property type="nucleotide sequence ID" value="NZ_JAJFAT010000004.1"/>
</dbReference>
<keyword evidence="5" id="KW-0963">Cytoplasm</keyword>
<evidence type="ECO:0000256" key="19">
    <source>
        <dbReference type="ARBA" id="ARBA00047588"/>
    </source>
</evidence>
<dbReference type="NCBIfam" id="TIGR00369">
    <property type="entry name" value="unchar_dom_1"/>
    <property type="match status" value="1"/>
</dbReference>
<dbReference type="InterPro" id="IPR006683">
    <property type="entry name" value="Thioestr_dom"/>
</dbReference>
<evidence type="ECO:0000256" key="18">
    <source>
        <dbReference type="ARBA" id="ARBA00043210"/>
    </source>
</evidence>
<evidence type="ECO:0000256" key="9">
    <source>
        <dbReference type="ARBA" id="ARBA00022946"/>
    </source>
</evidence>
<keyword evidence="10" id="KW-0443">Lipid metabolism</keyword>
<dbReference type="SUPFAM" id="SSF54637">
    <property type="entry name" value="Thioesterase/thiol ester dehydrase-isomerase"/>
    <property type="match status" value="1"/>
</dbReference>
<evidence type="ECO:0000256" key="6">
    <source>
        <dbReference type="ARBA" id="ARBA00022703"/>
    </source>
</evidence>
<evidence type="ECO:0000256" key="7">
    <source>
        <dbReference type="ARBA" id="ARBA00022801"/>
    </source>
</evidence>
<protein>
    <recommendedName>
        <fullName evidence="17">Acyl-coenzyme A thioesterase THEM4</fullName>
        <ecNumber evidence="16">3.1.2.2</ecNumber>
    </recommendedName>
    <alternativeName>
        <fullName evidence="18">Thioesterase superfamily member 4</fullName>
    </alternativeName>
</protein>
<dbReference type="GO" id="GO:0016289">
    <property type="term" value="F:acyl-CoA hydrolase activity"/>
    <property type="evidence" value="ECO:0007669"/>
    <property type="project" value="UniProtKB-ARBA"/>
</dbReference>
<accession>A0AAW4WZ56</accession>
<dbReference type="PANTHER" id="PTHR12418:SF19">
    <property type="entry name" value="ACYL-COENZYME A THIOESTERASE THEM4"/>
    <property type="match status" value="1"/>
</dbReference>
<evidence type="ECO:0000313" key="25">
    <source>
        <dbReference type="EMBL" id="MCC3144427.1"/>
    </source>
</evidence>
<comment type="catalytic activity">
    <reaction evidence="13">
        <text>(5Z,8Z,11Z,14Z)-eicosatetraenoyl-CoA + H2O = (5Z,8Z,11Z,14Z)-eicosatetraenoate + CoA + H(+)</text>
        <dbReference type="Rhea" id="RHEA:40151"/>
        <dbReference type="ChEBI" id="CHEBI:15377"/>
        <dbReference type="ChEBI" id="CHEBI:15378"/>
        <dbReference type="ChEBI" id="CHEBI:32395"/>
        <dbReference type="ChEBI" id="CHEBI:57287"/>
        <dbReference type="ChEBI" id="CHEBI:57368"/>
    </reaction>
    <physiologicalReaction direction="left-to-right" evidence="13">
        <dbReference type="Rhea" id="RHEA:40152"/>
    </physiologicalReaction>
</comment>
<evidence type="ECO:0000256" key="16">
    <source>
        <dbReference type="ARBA" id="ARBA00038848"/>
    </source>
</evidence>
<comment type="catalytic activity">
    <reaction evidence="22">
        <text>dodecanoyl-CoA + H2O = dodecanoate + CoA + H(+)</text>
        <dbReference type="Rhea" id="RHEA:30135"/>
        <dbReference type="ChEBI" id="CHEBI:15377"/>
        <dbReference type="ChEBI" id="CHEBI:15378"/>
        <dbReference type="ChEBI" id="CHEBI:18262"/>
        <dbReference type="ChEBI" id="CHEBI:57287"/>
        <dbReference type="ChEBI" id="CHEBI:57375"/>
    </reaction>
    <physiologicalReaction direction="left-to-right" evidence="22">
        <dbReference type="Rhea" id="RHEA:30136"/>
    </physiologicalReaction>
</comment>
<sequence>MKKGSDFMPEVDDAMCFACGEDNPISLGLKFKETSPNIVEAEFIALKNHQGFDGIMHGGLVATLLDEAMAYAVGVKGIKAYTAELNIRFKKALKIGEKVIIKGKYERSLKKSIAVIHYCSAQIIDSSNKLIAKAEAKFVEKT</sequence>
<evidence type="ECO:0000313" key="26">
    <source>
        <dbReference type="Proteomes" id="UP001199296"/>
    </source>
</evidence>
<dbReference type="AlphaFoldDB" id="A0AAW4WZ56"/>
<keyword evidence="6" id="KW-0053">Apoptosis</keyword>
<gene>
    <name evidence="25" type="ORF">LJ207_03715</name>
</gene>
<evidence type="ECO:0000256" key="17">
    <source>
        <dbReference type="ARBA" id="ARBA00040123"/>
    </source>
</evidence>
<dbReference type="Pfam" id="PF03061">
    <property type="entry name" value="4HBT"/>
    <property type="match status" value="1"/>
</dbReference>
<comment type="catalytic activity">
    <reaction evidence="21">
        <text>decanoyl-CoA + H2O = decanoate + CoA + H(+)</text>
        <dbReference type="Rhea" id="RHEA:40059"/>
        <dbReference type="ChEBI" id="CHEBI:15377"/>
        <dbReference type="ChEBI" id="CHEBI:15378"/>
        <dbReference type="ChEBI" id="CHEBI:27689"/>
        <dbReference type="ChEBI" id="CHEBI:57287"/>
        <dbReference type="ChEBI" id="CHEBI:61430"/>
    </reaction>
    <physiologicalReaction direction="left-to-right" evidence="21">
        <dbReference type="Rhea" id="RHEA:40060"/>
    </physiologicalReaction>
</comment>
<feature type="domain" description="Thioesterase" evidence="24">
    <location>
        <begin position="54"/>
        <end position="113"/>
    </location>
</feature>
<dbReference type="PANTHER" id="PTHR12418">
    <property type="entry name" value="ACYL-COENZYME A THIOESTERASE THEM4"/>
    <property type="match status" value="1"/>
</dbReference>
<dbReference type="EC" id="3.1.2.2" evidence="16"/>
<comment type="catalytic activity">
    <reaction evidence="23">
        <text>tetradecanoyl-CoA + H2O = tetradecanoate + CoA + H(+)</text>
        <dbReference type="Rhea" id="RHEA:40119"/>
        <dbReference type="ChEBI" id="CHEBI:15377"/>
        <dbReference type="ChEBI" id="CHEBI:15378"/>
        <dbReference type="ChEBI" id="CHEBI:30807"/>
        <dbReference type="ChEBI" id="CHEBI:57287"/>
        <dbReference type="ChEBI" id="CHEBI:57385"/>
    </reaction>
    <physiologicalReaction direction="left-to-right" evidence="23">
        <dbReference type="Rhea" id="RHEA:40120"/>
    </physiologicalReaction>
</comment>
<comment type="catalytic activity">
    <reaction evidence="14">
        <text>(9Z)-octadecenoyl-CoA + H2O = (9Z)-octadecenoate + CoA + H(+)</text>
        <dbReference type="Rhea" id="RHEA:40139"/>
        <dbReference type="ChEBI" id="CHEBI:15377"/>
        <dbReference type="ChEBI" id="CHEBI:15378"/>
        <dbReference type="ChEBI" id="CHEBI:30823"/>
        <dbReference type="ChEBI" id="CHEBI:57287"/>
        <dbReference type="ChEBI" id="CHEBI:57387"/>
    </reaction>
    <physiologicalReaction direction="left-to-right" evidence="14">
        <dbReference type="Rhea" id="RHEA:40140"/>
    </physiologicalReaction>
</comment>
<keyword evidence="9" id="KW-0809">Transit peptide</keyword>
<evidence type="ECO:0000256" key="10">
    <source>
        <dbReference type="ARBA" id="ARBA00023098"/>
    </source>
</evidence>
<keyword evidence="4" id="KW-1003">Cell membrane</keyword>
<dbReference type="CDD" id="cd03443">
    <property type="entry name" value="PaaI_thioesterase"/>
    <property type="match status" value="1"/>
</dbReference>
<proteinExistence type="inferred from homology"/>
<evidence type="ECO:0000256" key="5">
    <source>
        <dbReference type="ARBA" id="ARBA00022490"/>
    </source>
</evidence>
<evidence type="ECO:0000256" key="20">
    <source>
        <dbReference type="ARBA" id="ARBA00047734"/>
    </source>
</evidence>